<proteinExistence type="predicted"/>
<name>A0A5S4GKC9_9ACTN</name>
<dbReference type="InterPro" id="IPR000182">
    <property type="entry name" value="GNAT_dom"/>
</dbReference>
<dbReference type="Gene3D" id="3.40.630.30">
    <property type="match status" value="1"/>
</dbReference>
<dbReference type="GO" id="GO:0016747">
    <property type="term" value="F:acyltransferase activity, transferring groups other than amino-acyl groups"/>
    <property type="evidence" value="ECO:0007669"/>
    <property type="project" value="InterPro"/>
</dbReference>
<dbReference type="EMBL" id="VCKX01000062">
    <property type="protein sequence ID" value="TMR32994.1"/>
    <property type="molecule type" value="Genomic_DNA"/>
</dbReference>
<dbReference type="InterPro" id="IPR016181">
    <property type="entry name" value="Acyl_CoA_acyltransferase"/>
</dbReference>
<dbReference type="SUPFAM" id="SSF55729">
    <property type="entry name" value="Acyl-CoA N-acyltransferases (Nat)"/>
    <property type="match status" value="1"/>
</dbReference>
<protein>
    <submittedName>
        <fullName evidence="4">GNAT family N-acetyltransferase</fullName>
    </submittedName>
</protein>
<evidence type="ECO:0000313" key="4">
    <source>
        <dbReference type="EMBL" id="TMR32994.1"/>
    </source>
</evidence>
<keyword evidence="1 4" id="KW-0808">Transferase</keyword>
<sequence>MHIRFGTKDDAEHIATLHAQSWLTAYTGIMPASYLNGPRLLDERKTLWTTRLTTVAPEPDRTSCLLVAVDDSATLGFAYLALEADGRILLDNLHVRPRRKGSGIGRHLMQHACAWTANHHAGKAVYLEVLQANVAAIAFYERLGGRPTRQFVERFPAGFELPVVEYTWDLDAVSALAATCFTGDQPACLVDHQEQRASS</sequence>
<evidence type="ECO:0000256" key="2">
    <source>
        <dbReference type="ARBA" id="ARBA00023315"/>
    </source>
</evidence>
<dbReference type="RefSeq" id="WP_138691491.1">
    <property type="nucleotide sequence ID" value="NZ_JBHSAZ010000019.1"/>
</dbReference>
<organism evidence="4 5">
    <name type="scientific">Nonomuraea zeae</name>
    <dbReference type="NCBI Taxonomy" id="1642303"/>
    <lineage>
        <taxon>Bacteria</taxon>
        <taxon>Bacillati</taxon>
        <taxon>Actinomycetota</taxon>
        <taxon>Actinomycetes</taxon>
        <taxon>Streptosporangiales</taxon>
        <taxon>Streptosporangiaceae</taxon>
        <taxon>Nonomuraea</taxon>
    </lineage>
</organism>
<keyword evidence="2" id="KW-0012">Acyltransferase</keyword>
<dbReference type="CDD" id="cd04301">
    <property type="entry name" value="NAT_SF"/>
    <property type="match status" value="1"/>
</dbReference>
<dbReference type="AlphaFoldDB" id="A0A5S4GKC9"/>
<comment type="caution">
    <text evidence="4">The sequence shown here is derived from an EMBL/GenBank/DDBJ whole genome shotgun (WGS) entry which is preliminary data.</text>
</comment>
<dbReference type="Pfam" id="PF00583">
    <property type="entry name" value="Acetyltransf_1"/>
    <property type="match status" value="1"/>
</dbReference>
<dbReference type="OrthoDB" id="5243635at2"/>
<evidence type="ECO:0000313" key="5">
    <source>
        <dbReference type="Proteomes" id="UP000306628"/>
    </source>
</evidence>
<reference evidence="4 5" key="1">
    <citation type="submission" date="2019-05" db="EMBL/GenBank/DDBJ databases">
        <title>Draft genome sequence of Nonomuraea zeae DSM 100528.</title>
        <authorList>
            <person name="Saricaoglu S."/>
            <person name="Isik K."/>
        </authorList>
    </citation>
    <scope>NUCLEOTIDE SEQUENCE [LARGE SCALE GENOMIC DNA]</scope>
    <source>
        <strain evidence="4 5">DSM 100528</strain>
    </source>
</reference>
<evidence type="ECO:0000256" key="1">
    <source>
        <dbReference type="ARBA" id="ARBA00022679"/>
    </source>
</evidence>
<dbReference type="PROSITE" id="PS51186">
    <property type="entry name" value="GNAT"/>
    <property type="match status" value="1"/>
</dbReference>
<dbReference type="InterPro" id="IPR050832">
    <property type="entry name" value="Bact_Acetyltransf"/>
</dbReference>
<gene>
    <name evidence="4" type="ORF">ETD85_21210</name>
</gene>
<dbReference type="PANTHER" id="PTHR43877">
    <property type="entry name" value="AMINOALKYLPHOSPHONATE N-ACETYLTRANSFERASE-RELATED-RELATED"/>
    <property type="match status" value="1"/>
</dbReference>
<feature type="domain" description="N-acetyltransferase" evidence="3">
    <location>
        <begin position="1"/>
        <end position="183"/>
    </location>
</feature>
<evidence type="ECO:0000259" key="3">
    <source>
        <dbReference type="PROSITE" id="PS51186"/>
    </source>
</evidence>
<dbReference type="Proteomes" id="UP000306628">
    <property type="component" value="Unassembled WGS sequence"/>
</dbReference>
<accession>A0A5S4GKC9</accession>
<keyword evidence="5" id="KW-1185">Reference proteome</keyword>